<comment type="pathway">
    <text evidence="3 8">Carbohydrate degradation; pentose phosphate pathway; D-ribulose 5-phosphate from D-glucose 6-phosphate (oxidative stage): step 2/3.</text>
</comment>
<dbReference type="NCBIfam" id="TIGR01198">
    <property type="entry name" value="pgl"/>
    <property type="match status" value="1"/>
</dbReference>
<evidence type="ECO:0000256" key="4">
    <source>
        <dbReference type="ARBA" id="ARBA00010662"/>
    </source>
</evidence>
<evidence type="ECO:0000256" key="3">
    <source>
        <dbReference type="ARBA" id="ARBA00004961"/>
    </source>
</evidence>
<dbReference type="InterPro" id="IPR006148">
    <property type="entry name" value="Glc/Gal-6P_isomerase"/>
</dbReference>
<dbReference type="InterPro" id="IPR039104">
    <property type="entry name" value="6PGL"/>
</dbReference>
<comment type="caution">
    <text evidence="10">The sequence shown here is derived from an EMBL/GenBank/DDBJ whole genome shotgun (WGS) entry which is preliminary data.</text>
</comment>
<comment type="function">
    <text evidence="2 8">Hydrolysis of 6-phosphogluconolactone to 6-phosphogluconate.</text>
</comment>
<dbReference type="GO" id="GO:0005975">
    <property type="term" value="P:carbohydrate metabolic process"/>
    <property type="evidence" value="ECO:0007669"/>
    <property type="project" value="UniProtKB-UniRule"/>
</dbReference>
<gene>
    <name evidence="8 10" type="primary">pgl</name>
    <name evidence="10" type="ORF">QQ91_0015190</name>
</gene>
<evidence type="ECO:0000313" key="10">
    <source>
        <dbReference type="EMBL" id="MCM1984168.1"/>
    </source>
</evidence>
<evidence type="ECO:0000313" key="11">
    <source>
        <dbReference type="Proteomes" id="UP000031561"/>
    </source>
</evidence>
<dbReference type="SUPFAM" id="SSF100950">
    <property type="entry name" value="NagB/RpiA/CoA transferase-like"/>
    <property type="match status" value="1"/>
</dbReference>
<comment type="similarity">
    <text evidence="4 8">Belongs to the glucosamine/galactosamine-6-phosphate isomerase family. 6-phosphogluconolactonase subfamily.</text>
</comment>
<dbReference type="GO" id="GO:0017057">
    <property type="term" value="F:6-phosphogluconolactonase activity"/>
    <property type="evidence" value="ECO:0007669"/>
    <property type="project" value="UniProtKB-UniRule"/>
</dbReference>
<keyword evidence="7 8" id="KW-0378">Hydrolase</keyword>
<protein>
    <recommendedName>
        <fullName evidence="6 8">6-phosphogluconolactonase</fullName>
        <shortName evidence="8">6PGL</shortName>
        <ecNumber evidence="5 8">3.1.1.31</ecNumber>
    </recommendedName>
</protein>
<dbReference type="InterPro" id="IPR005900">
    <property type="entry name" value="6-phosphogluconolactonase_DevB"/>
</dbReference>
<dbReference type="FunFam" id="3.40.50.1360:FF:000005">
    <property type="entry name" value="6-phosphogluconolactonase"/>
    <property type="match status" value="1"/>
</dbReference>
<evidence type="ECO:0000256" key="5">
    <source>
        <dbReference type="ARBA" id="ARBA00013198"/>
    </source>
</evidence>
<dbReference type="Gene3D" id="3.40.50.1360">
    <property type="match status" value="1"/>
</dbReference>
<evidence type="ECO:0000259" key="9">
    <source>
        <dbReference type="Pfam" id="PF01182"/>
    </source>
</evidence>
<name>A0ABD4T635_9CYAN</name>
<dbReference type="Proteomes" id="UP000031561">
    <property type="component" value="Unassembled WGS sequence"/>
</dbReference>
<accession>A0ABD4T635</accession>
<feature type="domain" description="Glucosamine/galactosamine-6-phosphate isomerase" evidence="9">
    <location>
        <begin position="10"/>
        <end position="230"/>
    </location>
</feature>
<dbReference type="PANTHER" id="PTHR11054">
    <property type="entry name" value="6-PHOSPHOGLUCONOLACTONASE"/>
    <property type="match status" value="1"/>
</dbReference>
<dbReference type="CDD" id="cd01400">
    <property type="entry name" value="6PGL"/>
    <property type="match status" value="1"/>
</dbReference>
<evidence type="ECO:0000256" key="6">
    <source>
        <dbReference type="ARBA" id="ARBA00020337"/>
    </source>
</evidence>
<evidence type="ECO:0000256" key="1">
    <source>
        <dbReference type="ARBA" id="ARBA00000832"/>
    </source>
</evidence>
<proteinExistence type="inferred from homology"/>
<dbReference type="AlphaFoldDB" id="A0ABD4T635"/>
<sequence>MAARLHIYPSREEVIDRARQLILDKAEAAIQQRGRFTLALSGGNTPKPLYEALAQESQPWERWHIFWGDERFVPADHPDSNQGMARDAWLNQIQIPAENIHPLETEAATPAAAAAANEAHLREFFAAASPQEWPRFDLMLLGMGEDGHTASLFPKTAALQVCDRWVTVGQKADQPRLTLTIPVLNQARCVLFVVAGADKNPILQEIFADSSAVAASYPAAIIQPEGELLWMLDGEAGAGLGQNGLN</sequence>
<organism evidence="10 11">
    <name type="scientific">Lyngbya confervoides BDU141951</name>
    <dbReference type="NCBI Taxonomy" id="1574623"/>
    <lineage>
        <taxon>Bacteria</taxon>
        <taxon>Bacillati</taxon>
        <taxon>Cyanobacteriota</taxon>
        <taxon>Cyanophyceae</taxon>
        <taxon>Oscillatoriophycideae</taxon>
        <taxon>Oscillatoriales</taxon>
        <taxon>Microcoleaceae</taxon>
        <taxon>Lyngbya</taxon>
    </lineage>
</organism>
<dbReference type="RefSeq" id="WP_166275832.1">
    <property type="nucleotide sequence ID" value="NZ_JTHE03000088.1"/>
</dbReference>
<evidence type="ECO:0000256" key="7">
    <source>
        <dbReference type="ARBA" id="ARBA00022801"/>
    </source>
</evidence>
<keyword evidence="11" id="KW-1185">Reference proteome</keyword>
<dbReference type="EMBL" id="JTHE03000088">
    <property type="protein sequence ID" value="MCM1984168.1"/>
    <property type="molecule type" value="Genomic_DNA"/>
</dbReference>
<comment type="catalytic activity">
    <reaction evidence="1 8">
        <text>6-phospho-D-glucono-1,5-lactone + H2O = 6-phospho-D-gluconate + H(+)</text>
        <dbReference type="Rhea" id="RHEA:12556"/>
        <dbReference type="ChEBI" id="CHEBI:15377"/>
        <dbReference type="ChEBI" id="CHEBI:15378"/>
        <dbReference type="ChEBI" id="CHEBI:57955"/>
        <dbReference type="ChEBI" id="CHEBI:58759"/>
        <dbReference type="EC" id="3.1.1.31"/>
    </reaction>
</comment>
<dbReference type="PANTHER" id="PTHR11054:SF0">
    <property type="entry name" value="6-PHOSPHOGLUCONOLACTONASE"/>
    <property type="match status" value="1"/>
</dbReference>
<evidence type="ECO:0000256" key="2">
    <source>
        <dbReference type="ARBA" id="ARBA00002681"/>
    </source>
</evidence>
<dbReference type="InterPro" id="IPR037171">
    <property type="entry name" value="NagB/RpiA_transferase-like"/>
</dbReference>
<dbReference type="EC" id="3.1.1.31" evidence="5 8"/>
<dbReference type="Pfam" id="PF01182">
    <property type="entry name" value="Glucosamine_iso"/>
    <property type="match status" value="1"/>
</dbReference>
<evidence type="ECO:0000256" key="8">
    <source>
        <dbReference type="RuleBase" id="RU365095"/>
    </source>
</evidence>
<reference evidence="10 11" key="1">
    <citation type="journal article" date="2015" name="Genome Announc.">
        <title>Draft Genome Sequence of Filamentous Marine Cyanobacterium Lyngbya confervoides Strain BDU141951.</title>
        <authorList>
            <person name="Chandrababunaidu M.M."/>
            <person name="Sen D."/>
            <person name="Tripathy S."/>
        </authorList>
    </citation>
    <scope>NUCLEOTIDE SEQUENCE [LARGE SCALE GENOMIC DNA]</scope>
    <source>
        <strain evidence="10 11">BDU141951</strain>
    </source>
</reference>